<evidence type="ECO:0000313" key="2">
    <source>
        <dbReference type="EMBL" id="KIJ91295.1"/>
    </source>
</evidence>
<feature type="region of interest" description="Disordered" evidence="1">
    <location>
        <begin position="42"/>
        <end position="83"/>
    </location>
</feature>
<dbReference type="AlphaFoldDB" id="A0A0C9WMP6"/>
<dbReference type="HOGENOM" id="CLU_2542931_0_0_1"/>
<dbReference type="EMBL" id="KN839027">
    <property type="protein sequence ID" value="KIJ91295.1"/>
    <property type="molecule type" value="Genomic_DNA"/>
</dbReference>
<feature type="compositionally biased region" description="Polar residues" evidence="1">
    <location>
        <begin position="57"/>
        <end position="83"/>
    </location>
</feature>
<proteinExistence type="predicted"/>
<evidence type="ECO:0000256" key="1">
    <source>
        <dbReference type="SAM" id="MobiDB-lite"/>
    </source>
</evidence>
<name>A0A0C9WMP6_9AGAR</name>
<reference evidence="3" key="2">
    <citation type="submission" date="2015-01" db="EMBL/GenBank/DDBJ databases">
        <title>Evolutionary Origins and Diversification of the Mycorrhizal Mutualists.</title>
        <authorList>
            <consortium name="DOE Joint Genome Institute"/>
            <consortium name="Mycorrhizal Genomics Consortium"/>
            <person name="Kohler A."/>
            <person name="Kuo A."/>
            <person name="Nagy L.G."/>
            <person name="Floudas D."/>
            <person name="Copeland A."/>
            <person name="Barry K.W."/>
            <person name="Cichocki N."/>
            <person name="Veneault-Fourrey C."/>
            <person name="LaButti K."/>
            <person name="Lindquist E.A."/>
            <person name="Lipzen A."/>
            <person name="Lundell T."/>
            <person name="Morin E."/>
            <person name="Murat C."/>
            <person name="Riley R."/>
            <person name="Ohm R."/>
            <person name="Sun H."/>
            <person name="Tunlid A."/>
            <person name="Henrissat B."/>
            <person name="Grigoriev I.V."/>
            <person name="Hibbett D.S."/>
            <person name="Martin F."/>
        </authorList>
    </citation>
    <scope>NUCLEOTIDE SEQUENCE [LARGE SCALE GENOMIC DNA]</scope>
    <source>
        <strain evidence="3">LaAM-08-1</strain>
    </source>
</reference>
<dbReference type="Proteomes" id="UP000054477">
    <property type="component" value="Unassembled WGS sequence"/>
</dbReference>
<sequence>MEDITSPLPLAKSKSTHKFEVEESQEDLPQVTKKLKYLIVVNNSPEQIEEDGESEKNPTSESSPSENFDTTQYAACTSGTLNV</sequence>
<protein>
    <submittedName>
        <fullName evidence="2">Uncharacterized protein</fullName>
    </submittedName>
</protein>
<evidence type="ECO:0000313" key="3">
    <source>
        <dbReference type="Proteomes" id="UP000054477"/>
    </source>
</evidence>
<gene>
    <name evidence="2" type="ORF">K443DRAFT_14519</name>
</gene>
<feature type="region of interest" description="Disordered" evidence="1">
    <location>
        <begin position="1"/>
        <end position="27"/>
    </location>
</feature>
<reference evidence="2 3" key="1">
    <citation type="submission" date="2014-04" db="EMBL/GenBank/DDBJ databases">
        <authorList>
            <consortium name="DOE Joint Genome Institute"/>
            <person name="Kuo A."/>
            <person name="Kohler A."/>
            <person name="Nagy L.G."/>
            <person name="Floudas D."/>
            <person name="Copeland A."/>
            <person name="Barry K.W."/>
            <person name="Cichocki N."/>
            <person name="Veneault-Fourrey C."/>
            <person name="LaButti K."/>
            <person name="Lindquist E.A."/>
            <person name="Lipzen A."/>
            <person name="Lundell T."/>
            <person name="Morin E."/>
            <person name="Murat C."/>
            <person name="Sun H."/>
            <person name="Tunlid A."/>
            <person name="Henrissat B."/>
            <person name="Grigoriev I.V."/>
            <person name="Hibbett D.S."/>
            <person name="Martin F."/>
            <person name="Nordberg H.P."/>
            <person name="Cantor M.N."/>
            <person name="Hua S.X."/>
        </authorList>
    </citation>
    <scope>NUCLEOTIDE SEQUENCE [LARGE SCALE GENOMIC DNA]</scope>
    <source>
        <strain evidence="2 3">LaAM-08-1</strain>
    </source>
</reference>
<organism evidence="2 3">
    <name type="scientific">Laccaria amethystina LaAM-08-1</name>
    <dbReference type="NCBI Taxonomy" id="1095629"/>
    <lineage>
        <taxon>Eukaryota</taxon>
        <taxon>Fungi</taxon>
        <taxon>Dikarya</taxon>
        <taxon>Basidiomycota</taxon>
        <taxon>Agaricomycotina</taxon>
        <taxon>Agaricomycetes</taxon>
        <taxon>Agaricomycetidae</taxon>
        <taxon>Agaricales</taxon>
        <taxon>Agaricineae</taxon>
        <taxon>Hydnangiaceae</taxon>
        <taxon>Laccaria</taxon>
    </lineage>
</organism>
<keyword evidence="3" id="KW-1185">Reference proteome</keyword>
<accession>A0A0C9WMP6</accession>